<reference evidence="1 2" key="1">
    <citation type="submission" date="2015-09" db="EMBL/GenBank/DDBJ databases">
        <title>Trachymyrmex zeteki WGS genome.</title>
        <authorList>
            <person name="Nygaard S."/>
            <person name="Hu H."/>
            <person name="Boomsma J."/>
            <person name="Zhang G."/>
        </authorList>
    </citation>
    <scope>NUCLEOTIDE SEQUENCE [LARGE SCALE GENOMIC DNA]</scope>
    <source>
        <strain evidence="1">Tzet28-1</strain>
        <tissue evidence="1">Whole body</tissue>
    </source>
</reference>
<keyword evidence="2" id="KW-1185">Reference proteome</keyword>
<sequence length="82" mass="9854">LRTARYNKTYREFDIGNRSPKYLRKKNLIKVGIGQGVGRLVKIRCGNKEEGNKYWLSEERRKCIFCRVDTDCTERYVDEYQK</sequence>
<accession>A0A151XCI3</accession>
<evidence type="ECO:0000313" key="2">
    <source>
        <dbReference type="Proteomes" id="UP000075809"/>
    </source>
</evidence>
<organism evidence="1 2">
    <name type="scientific">Mycetomoellerius zeteki</name>
    <dbReference type="NCBI Taxonomy" id="64791"/>
    <lineage>
        <taxon>Eukaryota</taxon>
        <taxon>Metazoa</taxon>
        <taxon>Ecdysozoa</taxon>
        <taxon>Arthropoda</taxon>
        <taxon>Hexapoda</taxon>
        <taxon>Insecta</taxon>
        <taxon>Pterygota</taxon>
        <taxon>Neoptera</taxon>
        <taxon>Endopterygota</taxon>
        <taxon>Hymenoptera</taxon>
        <taxon>Apocrita</taxon>
        <taxon>Aculeata</taxon>
        <taxon>Formicoidea</taxon>
        <taxon>Formicidae</taxon>
        <taxon>Myrmicinae</taxon>
        <taxon>Mycetomoellerius</taxon>
    </lineage>
</organism>
<protein>
    <submittedName>
        <fullName evidence="1">Uncharacterized protein</fullName>
    </submittedName>
</protein>
<proteinExistence type="predicted"/>
<dbReference type="AlphaFoldDB" id="A0A151XCI3"/>
<dbReference type="EMBL" id="KQ982314">
    <property type="protein sequence ID" value="KYQ58074.1"/>
    <property type="molecule type" value="Genomic_DNA"/>
</dbReference>
<dbReference type="Proteomes" id="UP000075809">
    <property type="component" value="Unassembled WGS sequence"/>
</dbReference>
<gene>
    <name evidence="1" type="ORF">ALC60_03126</name>
</gene>
<name>A0A151XCI3_9HYME</name>
<evidence type="ECO:0000313" key="1">
    <source>
        <dbReference type="EMBL" id="KYQ58074.1"/>
    </source>
</evidence>
<feature type="non-terminal residue" evidence="1">
    <location>
        <position position="1"/>
    </location>
</feature>